<evidence type="ECO:0008006" key="3">
    <source>
        <dbReference type="Google" id="ProtNLM"/>
    </source>
</evidence>
<accession>A0AB73TA28</accession>
<sequence>MKRFLIGAAVVAICLLGLRYAVYYGGFYLDLHPEASIEVNVRTDGKNILVRNEKGEFEKFIVRGVDLPSSIAGHFATDYAVDEDTWLRWFGMIQDMGANTVRAYTIYDDSFYNAFYEFNKNNNTPLYLLQGLQVSDYANSSGNDAYGAEFYAALKEDSIDIIDVLHGRKNIFLNRMKGSGIYRKDVSDWVLGYVVGNEWEPGTIAYTDNNAKRPSSYSGTYFQTVDDSTVFEAMLAKIMDEMVIYESSKYKVQKLMSFQNDPENDPFVYEPLYARQLGKFSHVNAEHLIPTEQLKSGYFAAYRLFEFCPDFSEYLVQDQDPGFKAMLDGLDKETYCQGYTQLLSEYHTMPVVITSYGFSSSRGTDTEKGPLTEKEQGRRLAEVYNEIVESGCSGALIASWQDEWGRRTWNTSYAVDIQNTDLWHDIQTDGQGYGLLSFEPGETESICCVDGDIAEWTEEDRVLEQDGISLSAKYDERCLYLLIGQEGLSRDSELYIPLDITTKSGSMKSDSHGLKFERGADFLLCIHGEDKSRLLVQARYESLRENYQLQITGEDPFVYFPDTDADSFLPIRMILQNHKLVAEDVSDDELLASKRYDTFETGRLVYGNGNPSDSTYNSLADFCYGENIVEVRLPWALLNFSNPSVMAVHDDYYENYGVEWFRIKEIWLGAGTAGQKEPIAMEALRLKGWGDKPVFHERLKQSYDIVKESWEK</sequence>
<organism evidence="1 2">
    <name type="scientific">Murimonas intestini</name>
    <dbReference type="NCBI Taxonomy" id="1337051"/>
    <lineage>
        <taxon>Bacteria</taxon>
        <taxon>Bacillati</taxon>
        <taxon>Bacillota</taxon>
        <taxon>Clostridia</taxon>
        <taxon>Lachnospirales</taxon>
        <taxon>Lachnospiraceae</taxon>
        <taxon>Murimonas</taxon>
    </lineage>
</organism>
<dbReference type="Gene3D" id="3.20.20.80">
    <property type="entry name" value="Glycosidases"/>
    <property type="match status" value="1"/>
</dbReference>
<evidence type="ECO:0000313" key="1">
    <source>
        <dbReference type="EMBL" id="PWJ78954.1"/>
    </source>
</evidence>
<evidence type="ECO:0000313" key="2">
    <source>
        <dbReference type="Proteomes" id="UP000245412"/>
    </source>
</evidence>
<dbReference type="RefSeq" id="WP_109624390.1">
    <property type="nucleotide sequence ID" value="NZ_JANKBI010000001.1"/>
</dbReference>
<reference evidence="1 2" key="1">
    <citation type="submission" date="2018-05" db="EMBL/GenBank/DDBJ databases">
        <authorList>
            <person name="Goeker M."/>
            <person name="Huntemann M."/>
            <person name="Clum A."/>
            <person name="Pillay M."/>
            <person name="Palaniappan K."/>
            <person name="Varghese N."/>
            <person name="Mikhailova N."/>
            <person name="Stamatis D."/>
            <person name="Reddy T."/>
            <person name="Daum C."/>
            <person name="Shapiro N."/>
            <person name="Ivanova N."/>
            <person name="Kyrpides N."/>
            <person name="Woyke T."/>
        </authorList>
    </citation>
    <scope>NUCLEOTIDE SEQUENCE [LARGE SCALE GENOMIC DNA]</scope>
    <source>
        <strain evidence="1 2">DSM 26524</strain>
    </source>
</reference>
<dbReference type="Proteomes" id="UP000245412">
    <property type="component" value="Unassembled WGS sequence"/>
</dbReference>
<name>A0AB73TA28_9FIRM</name>
<proteinExistence type="predicted"/>
<dbReference type="EMBL" id="QGGY01000001">
    <property type="protein sequence ID" value="PWJ78954.1"/>
    <property type="molecule type" value="Genomic_DNA"/>
</dbReference>
<dbReference type="AlphaFoldDB" id="A0AB73TA28"/>
<dbReference type="InterPro" id="IPR017853">
    <property type="entry name" value="GH"/>
</dbReference>
<dbReference type="SUPFAM" id="SSF51445">
    <property type="entry name" value="(Trans)glycosidases"/>
    <property type="match status" value="1"/>
</dbReference>
<protein>
    <recommendedName>
        <fullName evidence="3">Glycoside hydrolase family 42 N-terminal domain-containing protein</fullName>
    </recommendedName>
</protein>
<comment type="caution">
    <text evidence="1">The sequence shown here is derived from an EMBL/GenBank/DDBJ whole genome shotgun (WGS) entry which is preliminary data.</text>
</comment>
<gene>
    <name evidence="1" type="ORF">C7383_101330</name>
</gene>
<keyword evidence="2" id="KW-1185">Reference proteome</keyword>